<keyword evidence="3" id="KW-1185">Reference proteome</keyword>
<dbReference type="AlphaFoldDB" id="A0A9D4CFG2"/>
<sequence>MAHLQLLTKCVTLRQKIAQPHLRPCFSTDWKHFETQLSCHKQKLTYQGVGVVVIWEGTGDGLGMKTAPPPCGFNPARPRYGQSQPNSQSRSGTAVSSAGDMTPPART</sequence>
<reference evidence="2" key="2">
    <citation type="submission" date="2020-11" db="EMBL/GenBank/DDBJ databases">
        <authorList>
            <person name="McCartney M.A."/>
            <person name="Auch B."/>
            <person name="Kono T."/>
            <person name="Mallez S."/>
            <person name="Becker A."/>
            <person name="Gohl D.M."/>
            <person name="Silverstein K.A.T."/>
            <person name="Koren S."/>
            <person name="Bechman K.B."/>
            <person name="Herman A."/>
            <person name="Abrahante J.E."/>
            <person name="Garbe J."/>
        </authorList>
    </citation>
    <scope>NUCLEOTIDE SEQUENCE</scope>
    <source>
        <strain evidence="2">Duluth1</strain>
        <tissue evidence="2">Whole animal</tissue>
    </source>
</reference>
<feature type="region of interest" description="Disordered" evidence="1">
    <location>
        <begin position="66"/>
        <end position="107"/>
    </location>
</feature>
<feature type="compositionally biased region" description="Polar residues" evidence="1">
    <location>
        <begin position="81"/>
        <end position="96"/>
    </location>
</feature>
<reference evidence="2" key="1">
    <citation type="journal article" date="2019" name="bioRxiv">
        <title>The Genome of the Zebra Mussel, Dreissena polymorpha: A Resource for Invasive Species Research.</title>
        <authorList>
            <person name="McCartney M.A."/>
            <person name="Auch B."/>
            <person name="Kono T."/>
            <person name="Mallez S."/>
            <person name="Zhang Y."/>
            <person name="Obille A."/>
            <person name="Becker A."/>
            <person name="Abrahante J.E."/>
            <person name="Garbe J."/>
            <person name="Badalamenti J.P."/>
            <person name="Herman A."/>
            <person name="Mangelson H."/>
            <person name="Liachko I."/>
            <person name="Sullivan S."/>
            <person name="Sone E.D."/>
            <person name="Koren S."/>
            <person name="Silverstein K.A.T."/>
            <person name="Beckman K.B."/>
            <person name="Gohl D.M."/>
        </authorList>
    </citation>
    <scope>NUCLEOTIDE SEQUENCE</scope>
    <source>
        <strain evidence="2">Duluth1</strain>
        <tissue evidence="2">Whole animal</tissue>
    </source>
</reference>
<proteinExistence type="predicted"/>
<evidence type="ECO:0000313" key="2">
    <source>
        <dbReference type="EMBL" id="KAH3724264.1"/>
    </source>
</evidence>
<dbReference type="Proteomes" id="UP000828390">
    <property type="component" value="Unassembled WGS sequence"/>
</dbReference>
<organism evidence="2 3">
    <name type="scientific">Dreissena polymorpha</name>
    <name type="common">Zebra mussel</name>
    <name type="synonym">Mytilus polymorpha</name>
    <dbReference type="NCBI Taxonomy" id="45954"/>
    <lineage>
        <taxon>Eukaryota</taxon>
        <taxon>Metazoa</taxon>
        <taxon>Spiralia</taxon>
        <taxon>Lophotrochozoa</taxon>
        <taxon>Mollusca</taxon>
        <taxon>Bivalvia</taxon>
        <taxon>Autobranchia</taxon>
        <taxon>Heteroconchia</taxon>
        <taxon>Euheterodonta</taxon>
        <taxon>Imparidentia</taxon>
        <taxon>Neoheterodontei</taxon>
        <taxon>Myida</taxon>
        <taxon>Dreissenoidea</taxon>
        <taxon>Dreissenidae</taxon>
        <taxon>Dreissena</taxon>
    </lineage>
</organism>
<dbReference type="EMBL" id="JAIWYP010000012">
    <property type="protein sequence ID" value="KAH3724264.1"/>
    <property type="molecule type" value="Genomic_DNA"/>
</dbReference>
<accession>A0A9D4CFG2</accession>
<evidence type="ECO:0000313" key="3">
    <source>
        <dbReference type="Proteomes" id="UP000828390"/>
    </source>
</evidence>
<evidence type="ECO:0000256" key="1">
    <source>
        <dbReference type="SAM" id="MobiDB-lite"/>
    </source>
</evidence>
<name>A0A9D4CFG2_DREPO</name>
<gene>
    <name evidence="2" type="ORF">DPMN_050080</name>
</gene>
<protein>
    <submittedName>
        <fullName evidence="2">Uncharacterized protein</fullName>
    </submittedName>
</protein>
<comment type="caution">
    <text evidence="2">The sequence shown here is derived from an EMBL/GenBank/DDBJ whole genome shotgun (WGS) entry which is preliminary data.</text>
</comment>